<dbReference type="InterPro" id="IPR029062">
    <property type="entry name" value="Class_I_gatase-like"/>
</dbReference>
<feature type="domain" description="Beta-galactosidase trimerisation" evidence="1">
    <location>
        <begin position="372"/>
        <end position="435"/>
    </location>
</feature>
<dbReference type="GO" id="GO:0005975">
    <property type="term" value="P:carbohydrate metabolic process"/>
    <property type="evidence" value="ECO:0007669"/>
    <property type="project" value="InterPro"/>
</dbReference>
<dbReference type="SUPFAM" id="SSF52317">
    <property type="entry name" value="Class I glutamine amidotransferase-like"/>
    <property type="match status" value="1"/>
</dbReference>
<dbReference type="Pfam" id="PF14871">
    <property type="entry name" value="GHL6"/>
    <property type="match status" value="1"/>
</dbReference>
<gene>
    <name evidence="2" type="ORF">DS831_06210</name>
</gene>
<sequence>MRKRTVHLDFHTSPYVEVGKDFNSEEFASTLKKAHVNSITCFARDHHGYLWYNSKHHPEMIHPRLINHNLLAEQIQACHQLDIKVPIYSTCQWDEYCMLNHPEWLCRTPAGKRINMGDAQPNFNDVLCLNSNYRNYLFDHVNDVIDSIGATNIDGFFFDIFFLVPCDCHHCQKEMQRLGIDHTIEAERIRYCHLMLKEFKREMTTLIHQQVPKASVFYNGSHVGPYIKSSLKYYSHLEIESLPGGDWGYDNFPLVDRYARTLDKDIVGMTGKFHTSWGDFQSFKNIEALEYEVFQMLSFGAGCSIGDQLHPSGKLSPATYDLIGQVYSEVEQLEPELDNTQPTAEIGVITPESIWDNGMTLNESLIGCNRLLDELGYQFDIIDLKADFSKYKLIILPDIIEYDEESFIKLKQYMALGGKILLSYQSMDTGIYTENTLTGNLMKGYSSWDRDYIYPNNILGKDLPKEEHVMYEQGMAVDSLNSQILLETREPYFNREGKFYYGHKHAPSTGKVGVPAATQKENCIYFSHPVFKIYRDFAPRWVKRILQDALTILLPEKLVNKPQTRPNLSAQLHVNGEKNKYLLHLLDYPLKKNATQLYTIDERTILFDTKFSILVGNQQVKNIKLLRSGQEINFKQQDNYVQFTVPKINGYEVVKIQCK</sequence>
<dbReference type="InterPro" id="IPR013738">
    <property type="entry name" value="Beta_galactosidase_Trimer"/>
</dbReference>
<dbReference type="Proteomes" id="UP000284109">
    <property type="component" value="Unassembled WGS sequence"/>
</dbReference>
<evidence type="ECO:0000313" key="3">
    <source>
        <dbReference type="Proteomes" id="UP000284109"/>
    </source>
</evidence>
<evidence type="ECO:0000313" key="2">
    <source>
        <dbReference type="EMBL" id="RHW49753.1"/>
    </source>
</evidence>
<dbReference type="SUPFAM" id="SSF51445">
    <property type="entry name" value="(Trans)glycosidases"/>
    <property type="match status" value="1"/>
</dbReference>
<accession>A0A3R6ZBQ2</accession>
<proteinExistence type="predicted"/>
<dbReference type="InterPro" id="IPR017853">
    <property type="entry name" value="GH"/>
</dbReference>
<dbReference type="EMBL" id="QOCR01000004">
    <property type="protein sequence ID" value="RHW49753.1"/>
    <property type="molecule type" value="Genomic_DNA"/>
</dbReference>
<dbReference type="CDD" id="cd03143">
    <property type="entry name" value="A4_beta-galactosidase_middle_domain"/>
    <property type="match status" value="1"/>
</dbReference>
<organism evidence="2 3">
    <name type="scientific">Bombilactobacillus bombi</name>
    <dbReference type="NCBI Taxonomy" id="1303590"/>
    <lineage>
        <taxon>Bacteria</taxon>
        <taxon>Bacillati</taxon>
        <taxon>Bacillota</taxon>
        <taxon>Bacilli</taxon>
        <taxon>Lactobacillales</taxon>
        <taxon>Lactobacillaceae</taxon>
        <taxon>Bombilactobacillus</taxon>
    </lineage>
</organism>
<dbReference type="Pfam" id="PF08532">
    <property type="entry name" value="Glyco_hydro_42M"/>
    <property type="match status" value="1"/>
</dbReference>
<dbReference type="GO" id="GO:0004565">
    <property type="term" value="F:beta-galactosidase activity"/>
    <property type="evidence" value="ECO:0007669"/>
    <property type="project" value="InterPro"/>
</dbReference>
<dbReference type="OrthoDB" id="9780891at2"/>
<evidence type="ECO:0000259" key="1">
    <source>
        <dbReference type="Pfam" id="PF08532"/>
    </source>
</evidence>
<dbReference type="Gene3D" id="3.40.50.880">
    <property type="match status" value="1"/>
</dbReference>
<dbReference type="Gene3D" id="3.20.20.80">
    <property type="entry name" value="Glycosidases"/>
    <property type="match status" value="1"/>
</dbReference>
<dbReference type="InterPro" id="IPR028212">
    <property type="entry name" value="GHL6"/>
</dbReference>
<dbReference type="AlphaFoldDB" id="A0A3R6ZBQ2"/>
<keyword evidence="3" id="KW-1185">Reference proteome</keyword>
<reference evidence="2 3" key="1">
    <citation type="submission" date="2018-07" db="EMBL/GenBank/DDBJ databases">
        <title>Genome sequences of six Lactobacillus spp. isolated from bumble bee guts.</title>
        <authorList>
            <person name="Motta E.V.S."/>
            <person name="Moran N.A."/>
        </authorList>
    </citation>
    <scope>NUCLEOTIDE SEQUENCE [LARGE SCALE GENOMIC DNA]</scope>
    <source>
        <strain evidence="2 3">BI-1.1</strain>
    </source>
</reference>
<comment type="caution">
    <text evidence="2">The sequence shown here is derived from an EMBL/GenBank/DDBJ whole genome shotgun (WGS) entry which is preliminary data.</text>
</comment>
<name>A0A3R6ZBQ2_9LACO</name>
<protein>
    <recommendedName>
        <fullName evidence="1">Beta-galactosidase trimerisation domain-containing protein</fullName>
    </recommendedName>
</protein>
<dbReference type="RefSeq" id="WP_118901485.1">
    <property type="nucleotide sequence ID" value="NZ_QOCR01000004.1"/>
</dbReference>